<organism evidence="9 10">
    <name type="scientific">Gossypium schwendimanii</name>
    <name type="common">Cotton</name>
    <dbReference type="NCBI Taxonomy" id="34291"/>
    <lineage>
        <taxon>Eukaryota</taxon>
        <taxon>Viridiplantae</taxon>
        <taxon>Streptophyta</taxon>
        <taxon>Embryophyta</taxon>
        <taxon>Tracheophyta</taxon>
        <taxon>Spermatophyta</taxon>
        <taxon>Magnoliopsida</taxon>
        <taxon>eudicotyledons</taxon>
        <taxon>Gunneridae</taxon>
        <taxon>Pentapetalae</taxon>
        <taxon>rosids</taxon>
        <taxon>malvids</taxon>
        <taxon>Malvales</taxon>
        <taxon>Malvaceae</taxon>
        <taxon>Malvoideae</taxon>
        <taxon>Gossypium</taxon>
    </lineage>
</organism>
<evidence type="ECO:0000259" key="8">
    <source>
        <dbReference type="SMART" id="SM00235"/>
    </source>
</evidence>
<dbReference type="InterPro" id="IPR006026">
    <property type="entry name" value="Peptidase_Metallo"/>
</dbReference>
<keyword evidence="3" id="KW-0378">Hydrolase</keyword>
<dbReference type="InterPro" id="IPR024079">
    <property type="entry name" value="MetalloPept_cat_dom_sf"/>
</dbReference>
<dbReference type="InterPro" id="IPR021190">
    <property type="entry name" value="Pept_M10A"/>
</dbReference>
<keyword evidence="4 6" id="KW-0862">Zinc</keyword>
<dbReference type="OrthoDB" id="406838at2759"/>
<comment type="cofactor">
    <cofactor evidence="6">
        <name>Ca(2+)</name>
        <dbReference type="ChEBI" id="CHEBI:29108"/>
    </cofactor>
    <text evidence="6">Can bind about 5 Ca(2+) ions per subunit.</text>
</comment>
<dbReference type="GO" id="GO:0006508">
    <property type="term" value="P:proteolysis"/>
    <property type="evidence" value="ECO:0007669"/>
    <property type="project" value="UniProtKB-KW"/>
</dbReference>
<evidence type="ECO:0000256" key="3">
    <source>
        <dbReference type="ARBA" id="ARBA00022801"/>
    </source>
</evidence>
<dbReference type="GO" id="GO:0030574">
    <property type="term" value="P:collagen catabolic process"/>
    <property type="evidence" value="ECO:0007669"/>
    <property type="project" value="TreeGrafter"/>
</dbReference>
<comment type="cofactor">
    <cofactor evidence="6">
        <name>Zn(2+)</name>
        <dbReference type="ChEBI" id="CHEBI:29105"/>
    </cofactor>
    <text evidence="6">Binds 2 Zn(2+) ions per subunit.</text>
</comment>
<keyword evidence="10" id="KW-1185">Reference proteome</keyword>
<dbReference type="GO" id="GO:0031012">
    <property type="term" value="C:extracellular matrix"/>
    <property type="evidence" value="ECO:0007669"/>
    <property type="project" value="InterPro"/>
</dbReference>
<name>A0A7J9LKM0_GOSSC</name>
<dbReference type="PRINTS" id="PR00138">
    <property type="entry name" value="MATRIXIN"/>
</dbReference>
<feature type="active site" evidence="5">
    <location>
        <position position="164"/>
    </location>
</feature>
<feature type="non-terminal residue" evidence="9">
    <location>
        <position position="1"/>
    </location>
</feature>
<feature type="binding site" evidence="6">
    <location>
        <position position="112"/>
    </location>
    <ligand>
        <name>Ca(2+)</name>
        <dbReference type="ChEBI" id="CHEBI:29108"/>
        <label>2</label>
    </ligand>
</feature>
<evidence type="ECO:0000256" key="5">
    <source>
        <dbReference type="PIRSR" id="PIRSR621190-1"/>
    </source>
</evidence>
<accession>A0A7J9LKM0</accession>
<evidence type="ECO:0000313" key="10">
    <source>
        <dbReference type="Proteomes" id="UP000593576"/>
    </source>
</evidence>
<feature type="binding site" evidence="6">
    <location>
        <position position="163"/>
    </location>
    <ligand>
        <name>Zn(2+)</name>
        <dbReference type="ChEBI" id="CHEBI:29105"/>
        <label>2</label>
        <note>catalytic</note>
    </ligand>
</feature>
<dbReference type="SMART" id="SM00235">
    <property type="entry name" value="ZnMc"/>
    <property type="match status" value="1"/>
</dbReference>
<reference evidence="9 10" key="1">
    <citation type="journal article" date="2019" name="Genome Biol. Evol.">
        <title>Insights into the evolution of the New World diploid cottons (Gossypium, subgenus Houzingenia) based on genome sequencing.</title>
        <authorList>
            <person name="Grover C.E."/>
            <person name="Arick M.A. 2nd"/>
            <person name="Thrash A."/>
            <person name="Conover J.L."/>
            <person name="Sanders W.S."/>
            <person name="Peterson D.G."/>
            <person name="Frelichowski J.E."/>
            <person name="Scheffler J.A."/>
            <person name="Scheffler B.E."/>
            <person name="Wendel J.F."/>
        </authorList>
    </citation>
    <scope>NUCLEOTIDE SEQUENCE [LARGE SCALE GENOMIC DNA]</scope>
    <source>
        <strain evidence="9">1</strain>
        <tissue evidence="9">Leaf</tissue>
    </source>
</reference>
<sequence>FNFQFVLQPFVAKSRPVKFDHGHNNVKQSPGCGITHGKSDGVFHLVENYSFFNGNPKWENFPVTYGFRSGFPLPAGWDSQEVEDAIDAAVLEWQTAVPKFAFQKVEPGDGADINIAFAELSGTMYGFAYAPPNGSLFLGIDTNWSASSNPGTLQLDLQSGAMHEIGHTLGLDRSEFEDAVMFVTLYTGTTKRKLSQDDIDGIRTLYA</sequence>
<comment type="caution">
    <text evidence="9">The sequence shown here is derived from an EMBL/GenBank/DDBJ whole genome shotgun (WGS) entry which is preliminary data.</text>
</comment>
<dbReference type="PANTHER" id="PTHR10201:SF213">
    <property type="entry name" value="METALLOENDOPROTEINASE 2-MMP-LIKE"/>
    <property type="match status" value="1"/>
</dbReference>
<dbReference type="GO" id="GO:0004222">
    <property type="term" value="F:metalloendopeptidase activity"/>
    <property type="evidence" value="ECO:0007669"/>
    <property type="project" value="InterPro"/>
</dbReference>
<dbReference type="Proteomes" id="UP000593576">
    <property type="component" value="Unassembled WGS sequence"/>
</dbReference>
<dbReference type="Pfam" id="PF00413">
    <property type="entry name" value="Peptidase_M10"/>
    <property type="match status" value="1"/>
</dbReference>
<protein>
    <recommendedName>
        <fullName evidence="8">Peptidase metallopeptidase domain-containing protein</fullName>
    </recommendedName>
</protein>
<gene>
    <name evidence="9" type="ORF">Goshw_004319</name>
</gene>
<feature type="binding site" description="in inhibited form" evidence="6">
    <location>
        <position position="32"/>
    </location>
    <ligand>
        <name>Zn(2+)</name>
        <dbReference type="ChEBI" id="CHEBI:29105"/>
        <label>2</label>
        <note>catalytic</note>
    </ligand>
</feature>
<feature type="domain" description="Peptidase metallopeptidase" evidence="8">
    <location>
        <begin position="54"/>
        <end position="207"/>
    </location>
</feature>
<evidence type="ECO:0000256" key="4">
    <source>
        <dbReference type="ARBA" id="ARBA00022833"/>
    </source>
</evidence>
<dbReference type="GO" id="GO:0008270">
    <property type="term" value="F:zinc ion binding"/>
    <property type="evidence" value="ECO:0007669"/>
    <property type="project" value="InterPro"/>
</dbReference>
<feature type="binding site" evidence="6">
    <location>
        <position position="167"/>
    </location>
    <ligand>
        <name>Zn(2+)</name>
        <dbReference type="ChEBI" id="CHEBI:29105"/>
        <label>2</label>
        <note>catalytic</note>
    </ligand>
</feature>
<dbReference type="Gene3D" id="3.40.390.10">
    <property type="entry name" value="Collagenase (Catalytic Domain)"/>
    <property type="match status" value="1"/>
</dbReference>
<dbReference type="AlphaFoldDB" id="A0A7J9LKM0"/>
<feature type="binding site" evidence="6">
    <location>
        <position position="181"/>
    </location>
    <ligand>
        <name>Zn(2+)</name>
        <dbReference type="ChEBI" id="CHEBI:29105"/>
        <label>2</label>
        <note>catalytic</note>
    </ligand>
</feature>
<keyword evidence="1" id="KW-0645">Protease</keyword>
<keyword evidence="6" id="KW-0106">Calcium</keyword>
<evidence type="ECO:0000313" key="9">
    <source>
        <dbReference type="EMBL" id="MBA0859197.1"/>
    </source>
</evidence>
<dbReference type="InterPro" id="IPR001818">
    <property type="entry name" value="Pept_M10_metallopeptidase"/>
</dbReference>
<dbReference type="SUPFAM" id="SSF55486">
    <property type="entry name" value="Metalloproteases ('zincins'), catalytic domain"/>
    <property type="match status" value="1"/>
</dbReference>
<keyword evidence="2 6" id="KW-0479">Metal-binding</keyword>
<evidence type="ECO:0000256" key="1">
    <source>
        <dbReference type="ARBA" id="ARBA00022670"/>
    </source>
</evidence>
<dbReference type="EMBL" id="JABFAF010000007">
    <property type="protein sequence ID" value="MBA0859197.1"/>
    <property type="molecule type" value="Genomic_DNA"/>
</dbReference>
<proteinExistence type="predicted"/>
<dbReference type="GO" id="GO:0030198">
    <property type="term" value="P:extracellular matrix organization"/>
    <property type="evidence" value="ECO:0007669"/>
    <property type="project" value="TreeGrafter"/>
</dbReference>
<dbReference type="PANTHER" id="PTHR10201">
    <property type="entry name" value="MATRIX METALLOPROTEINASE"/>
    <property type="match status" value="1"/>
</dbReference>
<evidence type="ECO:0000256" key="7">
    <source>
        <dbReference type="PIRSR" id="PIRSR621190-5"/>
    </source>
</evidence>
<evidence type="ECO:0000256" key="2">
    <source>
        <dbReference type="ARBA" id="ARBA00022723"/>
    </source>
</evidence>
<evidence type="ECO:0000256" key="6">
    <source>
        <dbReference type="PIRSR" id="PIRSR621190-2"/>
    </source>
</evidence>
<feature type="short sequence motif" description="Cysteine switch" evidence="7">
    <location>
        <begin position="30"/>
        <end position="46"/>
    </location>
</feature>